<evidence type="ECO:0000313" key="3">
    <source>
        <dbReference type="EMBL" id="MCZ4297916.1"/>
    </source>
</evidence>
<dbReference type="PANTHER" id="PTHR23028">
    <property type="entry name" value="ACETYLTRANSFERASE"/>
    <property type="match status" value="1"/>
</dbReference>
<feature type="transmembrane region" description="Helical" evidence="1">
    <location>
        <begin position="214"/>
        <end position="236"/>
    </location>
</feature>
<feature type="transmembrane region" description="Helical" evidence="1">
    <location>
        <begin position="242"/>
        <end position="263"/>
    </location>
</feature>
<feature type="transmembrane region" description="Helical" evidence="1">
    <location>
        <begin position="158"/>
        <end position="178"/>
    </location>
</feature>
<dbReference type="GO" id="GO:0016746">
    <property type="term" value="F:acyltransferase activity"/>
    <property type="evidence" value="ECO:0007669"/>
    <property type="project" value="UniProtKB-KW"/>
</dbReference>
<proteinExistence type="predicted"/>
<protein>
    <submittedName>
        <fullName evidence="3">Acyltransferase</fullName>
    </submittedName>
</protein>
<evidence type="ECO:0000313" key="4">
    <source>
        <dbReference type="Proteomes" id="UP001083770"/>
    </source>
</evidence>
<dbReference type="Pfam" id="PF01757">
    <property type="entry name" value="Acyl_transf_3"/>
    <property type="match status" value="1"/>
</dbReference>
<keyword evidence="1" id="KW-0472">Membrane</keyword>
<keyword evidence="3" id="KW-0808">Transferase</keyword>
<name>A0ABT4LUD0_9PROT</name>
<sequence>MKPVSLANPNRIDGLEACRAVAAMLVMLFHLGESYSGEPLFDLFKRGYAGVDLFFVISGFIIFRTLKPGSSIKRFAAKRFLIIFPPYWVILSLYVLTFGLASIFLPGFERDLSPDRLVVSYFLLPSYDHIISIAWTLSCEILFYLVAGLTYLCLGPRYCVATIFLWGAVNWVLALNGIGRGWLPLSPIFLEFLFGIIAALAYDKTQYQHPIRAALIAIAGTVSLAFSLFLGSDAMIENWGRVIIFGVPSAAIVYGISGIPLRLSTVVIQMGGASYILYLSHVLIFLIFRRLLAYVGANNEYFEIIILCIISVGTALIAHVKLELPYQEWYRARLRRSEAFHLKNQNRKVNGN</sequence>
<accession>A0ABT4LUD0</accession>
<dbReference type="InterPro" id="IPR002656">
    <property type="entry name" value="Acyl_transf_3_dom"/>
</dbReference>
<dbReference type="EMBL" id="JAPWGW010000002">
    <property type="protein sequence ID" value="MCZ4297916.1"/>
    <property type="molecule type" value="Genomic_DNA"/>
</dbReference>
<dbReference type="Proteomes" id="UP001083770">
    <property type="component" value="Unassembled WGS sequence"/>
</dbReference>
<reference evidence="3" key="1">
    <citation type="submission" date="2022-12" db="EMBL/GenBank/DDBJ databases">
        <title>Bacterial isolates from different developmental stages of Nematostella vectensis.</title>
        <authorList>
            <person name="Fraune S."/>
        </authorList>
    </citation>
    <scope>NUCLEOTIDE SEQUENCE</scope>
    <source>
        <strain evidence="3">G21632-S1</strain>
    </source>
</reference>
<evidence type="ECO:0000259" key="2">
    <source>
        <dbReference type="Pfam" id="PF01757"/>
    </source>
</evidence>
<feature type="transmembrane region" description="Helical" evidence="1">
    <location>
        <begin position="301"/>
        <end position="322"/>
    </location>
</feature>
<feature type="transmembrane region" description="Helical" evidence="1">
    <location>
        <begin position="127"/>
        <end position="146"/>
    </location>
</feature>
<comment type="caution">
    <text evidence="3">The sequence shown here is derived from an EMBL/GenBank/DDBJ whole genome shotgun (WGS) entry which is preliminary data.</text>
</comment>
<keyword evidence="3" id="KW-0012">Acyltransferase</keyword>
<evidence type="ECO:0000256" key="1">
    <source>
        <dbReference type="SAM" id="Phobius"/>
    </source>
</evidence>
<dbReference type="InterPro" id="IPR050879">
    <property type="entry name" value="Acyltransferase_3"/>
</dbReference>
<feature type="domain" description="Acyltransferase 3" evidence="2">
    <location>
        <begin position="13"/>
        <end position="318"/>
    </location>
</feature>
<gene>
    <name evidence="3" type="ORF">O4G74_07590</name>
</gene>
<organism evidence="3 4">
    <name type="scientific">Henriciella marina</name>
    <dbReference type="NCBI Taxonomy" id="453851"/>
    <lineage>
        <taxon>Bacteria</taxon>
        <taxon>Pseudomonadati</taxon>
        <taxon>Pseudomonadota</taxon>
        <taxon>Alphaproteobacteria</taxon>
        <taxon>Hyphomonadales</taxon>
        <taxon>Hyphomonadaceae</taxon>
        <taxon>Henriciella</taxon>
    </lineage>
</organism>
<dbReference type="RefSeq" id="WP_269402036.1">
    <property type="nucleotide sequence ID" value="NZ_JAPWGW010000002.1"/>
</dbReference>
<feature type="transmembrane region" description="Helical" evidence="1">
    <location>
        <begin position="87"/>
        <end position="107"/>
    </location>
</feature>
<keyword evidence="1" id="KW-0812">Transmembrane</keyword>
<dbReference type="PANTHER" id="PTHR23028:SF131">
    <property type="entry name" value="BLR2367 PROTEIN"/>
    <property type="match status" value="1"/>
</dbReference>
<keyword evidence="1" id="KW-1133">Transmembrane helix</keyword>
<feature type="transmembrane region" description="Helical" evidence="1">
    <location>
        <begin position="275"/>
        <end position="295"/>
    </location>
</feature>
<keyword evidence="4" id="KW-1185">Reference proteome</keyword>
<feature type="transmembrane region" description="Helical" evidence="1">
    <location>
        <begin position="47"/>
        <end position="66"/>
    </location>
</feature>